<evidence type="ECO:0000313" key="3">
    <source>
        <dbReference type="Proteomes" id="UP001165962"/>
    </source>
</evidence>
<dbReference type="RefSeq" id="WP_166150662.1">
    <property type="nucleotide sequence ID" value="NZ_JAAOIW010000004.1"/>
</dbReference>
<sequence>MENLIYQWPQGKKCAVSLSFDFDGESPYLWRTRNTPSNMLGEWEQRRFGPRQGIYRILDILKKYEVRATFFIPGVIAEKYPQAVEQVAKHGHEIGLHGYLHERVDQLTKTEVEETFTKSKEIFERLLGKKTFGYRSPSWEMTLETFEVLREHNIIYDSSMMGYDHPYWVDDLPEIPVQWLLDDAIFFRYTGGGPGSYPPQNPAVVMDAWKQEFEGMKRYGGLFLTTMHPWISGRASRLMELEQLILFLQRDSDVWWATCEEVAAYHRSHYPDQFRETIGVN</sequence>
<dbReference type="InterPro" id="IPR002509">
    <property type="entry name" value="NODB_dom"/>
</dbReference>
<dbReference type="Pfam" id="PF01522">
    <property type="entry name" value="Polysacc_deac_1"/>
    <property type="match status" value="1"/>
</dbReference>
<evidence type="ECO:0000259" key="1">
    <source>
        <dbReference type="PROSITE" id="PS51677"/>
    </source>
</evidence>
<dbReference type="Gene3D" id="3.20.20.370">
    <property type="entry name" value="Glycoside hydrolase/deacetylase"/>
    <property type="match status" value="1"/>
</dbReference>
<dbReference type="PANTHER" id="PTHR47561:SF1">
    <property type="entry name" value="POLYSACCHARIDE DEACETYLASE FAMILY PROTEIN (AFU_ORTHOLOGUE AFUA_6G05030)"/>
    <property type="match status" value="1"/>
</dbReference>
<feature type="domain" description="NodB homology" evidence="1">
    <location>
        <begin position="38"/>
        <end position="257"/>
    </location>
</feature>
<dbReference type="PANTHER" id="PTHR47561">
    <property type="entry name" value="POLYSACCHARIDE DEACETYLASE FAMILY PROTEIN (AFU_ORTHOLOGUE AFUA_6G05030)"/>
    <property type="match status" value="1"/>
</dbReference>
<dbReference type="Proteomes" id="UP001165962">
    <property type="component" value="Unassembled WGS sequence"/>
</dbReference>
<proteinExistence type="predicted"/>
<dbReference type="InterPro" id="IPR037950">
    <property type="entry name" value="PgdA-like"/>
</dbReference>
<comment type="caution">
    <text evidence="2">The sequence shown here is derived from an EMBL/GenBank/DDBJ whole genome shotgun (WGS) entry which is preliminary data.</text>
</comment>
<gene>
    <name evidence="2" type="ORF">G9U52_14695</name>
</gene>
<dbReference type="SUPFAM" id="SSF88713">
    <property type="entry name" value="Glycoside hydrolase/deacetylase"/>
    <property type="match status" value="1"/>
</dbReference>
<dbReference type="PROSITE" id="PS51677">
    <property type="entry name" value="NODB"/>
    <property type="match status" value="1"/>
</dbReference>
<organism evidence="2 3">
    <name type="scientific">Paenibacillus agricola</name>
    <dbReference type="NCBI Taxonomy" id="2716264"/>
    <lineage>
        <taxon>Bacteria</taxon>
        <taxon>Bacillati</taxon>
        <taxon>Bacillota</taxon>
        <taxon>Bacilli</taxon>
        <taxon>Bacillales</taxon>
        <taxon>Paenibacillaceae</taxon>
        <taxon>Paenibacillus</taxon>
    </lineage>
</organism>
<name>A0ABX0J430_9BACL</name>
<evidence type="ECO:0000313" key="2">
    <source>
        <dbReference type="EMBL" id="NHN31085.1"/>
    </source>
</evidence>
<dbReference type="EMBL" id="JAAOIW010000004">
    <property type="protein sequence ID" value="NHN31085.1"/>
    <property type="molecule type" value="Genomic_DNA"/>
</dbReference>
<dbReference type="InterPro" id="IPR011330">
    <property type="entry name" value="Glyco_hydro/deAcase_b/a-brl"/>
</dbReference>
<dbReference type="CDD" id="cd10938">
    <property type="entry name" value="CE4_HpPgdA_like"/>
    <property type="match status" value="1"/>
</dbReference>
<keyword evidence="3" id="KW-1185">Reference proteome</keyword>
<reference evidence="2" key="1">
    <citation type="submission" date="2020-03" db="EMBL/GenBank/DDBJ databases">
        <title>Draft sequencing of Paenibacilllus sp. S3N08.</title>
        <authorList>
            <person name="Kim D.-U."/>
        </authorList>
    </citation>
    <scope>NUCLEOTIDE SEQUENCE</scope>
    <source>
        <strain evidence="2">S3N08</strain>
    </source>
</reference>
<protein>
    <submittedName>
        <fullName evidence="2">Polysaccharide deacetylase</fullName>
    </submittedName>
</protein>
<accession>A0ABX0J430</accession>